<dbReference type="InterPro" id="IPR025949">
    <property type="entry name" value="PapC-like_C"/>
</dbReference>
<evidence type="ECO:0000256" key="8">
    <source>
        <dbReference type="ARBA" id="ARBA00023237"/>
    </source>
</evidence>
<dbReference type="GO" id="GO:0015473">
    <property type="term" value="F:fimbrial usher porin activity"/>
    <property type="evidence" value="ECO:0007669"/>
    <property type="project" value="InterPro"/>
</dbReference>
<dbReference type="InterPro" id="IPR043142">
    <property type="entry name" value="PapC-like_C_sf"/>
</dbReference>
<dbReference type="InterPro" id="IPR025885">
    <property type="entry name" value="PapC_N"/>
</dbReference>
<dbReference type="GO" id="GO:0009279">
    <property type="term" value="C:cell outer membrane"/>
    <property type="evidence" value="ECO:0007669"/>
    <property type="project" value="UniProtKB-SubCell"/>
</dbReference>
<evidence type="ECO:0000256" key="2">
    <source>
        <dbReference type="ARBA" id="ARBA00008064"/>
    </source>
</evidence>
<dbReference type="RefSeq" id="WP_185807422.1">
    <property type="nucleotide sequence ID" value="NZ_CP040433.1"/>
</dbReference>
<evidence type="ECO:0000256" key="4">
    <source>
        <dbReference type="ARBA" id="ARBA00022452"/>
    </source>
</evidence>
<dbReference type="GO" id="GO:0009297">
    <property type="term" value="P:pilus assembly"/>
    <property type="evidence" value="ECO:0007669"/>
    <property type="project" value="InterPro"/>
</dbReference>
<evidence type="ECO:0000313" key="12">
    <source>
        <dbReference type="EMBL" id="QNG76130.1"/>
    </source>
</evidence>
<evidence type="ECO:0000259" key="11">
    <source>
        <dbReference type="Pfam" id="PF13954"/>
    </source>
</evidence>
<name>A0AAX1IAM1_STEMA</name>
<keyword evidence="7" id="KW-0472">Membrane</keyword>
<accession>A0AAX1IAM1</accession>
<protein>
    <submittedName>
        <fullName evidence="12">Fimbrial biogenesis outer membrane usher protein</fullName>
    </submittedName>
</protein>
<dbReference type="InterPro" id="IPR000015">
    <property type="entry name" value="Fimb_usher"/>
</dbReference>
<dbReference type="InterPro" id="IPR042186">
    <property type="entry name" value="FimD_plug_dom"/>
</dbReference>
<dbReference type="SUPFAM" id="SSF141729">
    <property type="entry name" value="FimD N-terminal domain-like"/>
    <property type="match status" value="1"/>
</dbReference>
<dbReference type="EMBL" id="CP060025">
    <property type="protein sequence ID" value="QNG76130.1"/>
    <property type="molecule type" value="Genomic_DNA"/>
</dbReference>
<keyword evidence="3" id="KW-0813">Transport</keyword>
<dbReference type="Gene3D" id="2.60.40.3110">
    <property type="match status" value="1"/>
</dbReference>
<gene>
    <name evidence="12" type="ORF">GPNADHDJ_00296</name>
</gene>
<comment type="similarity">
    <text evidence="2">Belongs to the fimbrial export usher family.</text>
</comment>
<feature type="signal peptide" evidence="9">
    <location>
        <begin position="1"/>
        <end position="26"/>
    </location>
</feature>
<reference evidence="12 13" key="1">
    <citation type="submission" date="2020-08" db="EMBL/GenBank/DDBJ databases">
        <title>Phenotypic and transcriptomic analysis of seven clinical Stenotrophomonas maltophilia isolates identify a small set of shared and commonly regulated genes involved in biofilm lifestyle.</title>
        <authorList>
            <person name="Alio I."/>
            <person name="Gudzuhn M."/>
            <person name="Streit W."/>
        </authorList>
    </citation>
    <scope>NUCLEOTIDE SEQUENCE [LARGE SCALE GENOMIC DNA]</scope>
    <source>
        <strain evidence="12 13">UHH_SKK55</strain>
    </source>
</reference>
<keyword evidence="5" id="KW-0812">Transmembrane</keyword>
<evidence type="ECO:0000256" key="9">
    <source>
        <dbReference type="SAM" id="SignalP"/>
    </source>
</evidence>
<evidence type="ECO:0000259" key="10">
    <source>
        <dbReference type="Pfam" id="PF13953"/>
    </source>
</evidence>
<keyword evidence="8" id="KW-0998">Cell outer membrane</keyword>
<comment type="subcellular location">
    <subcellularLocation>
        <location evidence="1">Cell outer membrane</location>
        <topology evidence="1">Multi-pass membrane protein</topology>
    </subcellularLocation>
</comment>
<dbReference type="AlphaFoldDB" id="A0AAX1IAM1"/>
<dbReference type="Pfam" id="PF13953">
    <property type="entry name" value="PapC_C"/>
    <property type="match status" value="1"/>
</dbReference>
<evidence type="ECO:0000256" key="1">
    <source>
        <dbReference type="ARBA" id="ARBA00004571"/>
    </source>
</evidence>
<evidence type="ECO:0000256" key="7">
    <source>
        <dbReference type="ARBA" id="ARBA00023136"/>
    </source>
</evidence>
<sequence>MNDAWLRHSALALAVSGLLHAPAASAQDIPVEAEFDRQMLISRGLAPELADLFRKAPQFTPGSHRVALQVNGRGRGSVDAQFSTSGELRATLALLRDARLHTPRSVADLGEDATFDLRQAWPQAVVRPQPGQQALHLVLPVEALDDANGTPDDFHQGGSAALLNYDVSSNTRVAAGRSQTSYTAFTEVGVNTGGWILRSRQSFSHSGSASHLQVVESFAQRSLVRRRQLLQIGELAVAGPLFGGALITGIQLLPEDALPAPEAGGVVVEGLANSEARVEVRQSGVLIHSTLVPPGPFALSAISPRSATADLEVTVHEQDGERRFQVPATSFNRARLARPGATLAAGQLRRFDSVRGGSRSLLTTSNAWRLPAADAVLSGGALLSERYQAVSLGLDHVLHGNSRAIISGRTTFARAAHGYGLSMDLRLGTQWGPLRLNLGGSRRTRGYRDLYELDPGEPSATLQGRVKWQGAAGLAGATQRWGSFSAHWAPLATFDGRRGSRMTGSWSQRIGRSTLSATLESVSGRLQPGARRDRAAYLSLSVPLNGASLRANVRQRNGRNTMALDAAGRATPQLNWRASAQQHGGRQTTRQFSAGTGLLLPRARVAASMTLGESSRTLNTQLSGGMVLHPQGLTFSPTRVQDTFGIATVGSIKGVRLSTGGGSAWTDRKGRAVLPNLRAYADTRVNIEGGSLPRRADVQNGTRTLRAARGSVSYVSFKVELNQRAFLAATYGDGSPVPKGLTVLADGQFLTATVEGGRIYLPSYQPQQRLQLVLGGGRRCELEVDLPEQVAEDAFFQEGTARCST</sequence>
<dbReference type="Pfam" id="PF13954">
    <property type="entry name" value="PapC_N"/>
    <property type="match status" value="1"/>
</dbReference>
<organism evidence="12 13">
    <name type="scientific">Stenotrophomonas maltophilia</name>
    <name type="common">Pseudomonas maltophilia</name>
    <name type="synonym">Xanthomonas maltophilia</name>
    <dbReference type="NCBI Taxonomy" id="40324"/>
    <lineage>
        <taxon>Bacteria</taxon>
        <taxon>Pseudomonadati</taxon>
        <taxon>Pseudomonadota</taxon>
        <taxon>Gammaproteobacteria</taxon>
        <taxon>Lysobacterales</taxon>
        <taxon>Lysobacteraceae</taxon>
        <taxon>Stenotrophomonas</taxon>
        <taxon>Stenotrophomonas maltophilia group</taxon>
    </lineage>
</organism>
<dbReference type="Pfam" id="PF00577">
    <property type="entry name" value="Usher"/>
    <property type="match status" value="1"/>
</dbReference>
<feature type="chain" id="PRO_5043948409" evidence="9">
    <location>
        <begin position="27"/>
        <end position="805"/>
    </location>
</feature>
<proteinExistence type="inferred from homology"/>
<dbReference type="Gene3D" id="2.60.40.2070">
    <property type="match status" value="1"/>
</dbReference>
<feature type="domain" description="PapC N-terminal" evidence="11">
    <location>
        <begin position="34"/>
        <end position="168"/>
    </location>
</feature>
<dbReference type="PANTHER" id="PTHR30451:SF8">
    <property type="entry name" value="FIMBRIAL USHER PROTEIN"/>
    <property type="match status" value="1"/>
</dbReference>
<keyword evidence="6 9" id="KW-0732">Signal</keyword>
<feature type="domain" description="PapC-like C-terminal" evidence="10">
    <location>
        <begin position="727"/>
        <end position="788"/>
    </location>
</feature>
<evidence type="ECO:0000256" key="3">
    <source>
        <dbReference type="ARBA" id="ARBA00022448"/>
    </source>
</evidence>
<dbReference type="Proteomes" id="UP000515598">
    <property type="component" value="Chromosome"/>
</dbReference>
<dbReference type="InterPro" id="IPR037224">
    <property type="entry name" value="PapC_N_sf"/>
</dbReference>
<evidence type="ECO:0000256" key="6">
    <source>
        <dbReference type="ARBA" id="ARBA00022729"/>
    </source>
</evidence>
<dbReference type="Gene3D" id="3.10.20.410">
    <property type="match status" value="1"/>
</dbReference>
<dbReference type="PANTHER" id="PTHR30451">
    <property type="entry name" value="OUTER MEMBRANE USHER PROTEIN"/>
    <property type="match status" value="1"/>
</dbReference>
<evidence type="ECO:0000256" key="5">
    <source>
        <dbReference type="ARBA" id="ARBA00022692"/>
    </source>
</evidence>
<dbReference type="Gene3D" id="2.60.40.2610">
    <property type="entry name" value="Outer membrane usher protein FimD, plug domain"/>
    <property type="match status" value="1"/>
</dbReference>
<keyword evidence="4" id="KW-1134">Transmembrane beta strand</keyword>
<evidence type="ECO:0000313" key="13">
    <source>
        <dbReference type="Proteomes" id="UP000515598"/>
    </source>
</evidence>